<dbReference type="SMART" id="SM00388">
    <property type="entry name" value="HisKA"/>
    <property type="match status" value="1"/>
</dbReference>
<organism evidence="20 21">
    <name type="scientific">Brevibacillus laterosporus</name>
    <name type="common">Bacillus laterosporus</name>
    <dbReference type="NCBI Taxonomy" id="1465"/>
    <lineage>
        <taxon>Bacteria</taxon>
        <taxon>Bacillati</taxon>
        <taxon>Bacillota</taxon>
        <taxon>Bacilli</taxon>
        <taxon>Bacillales</taxon>
        <taxon>Paenibacillaceae</taxon>
        <taxon>Brevibacillus</taxon>
    </lineage>
</organism>
<dbReference type="Gene3D" id="6.10.340.10">
    <property type="match status" value="1"/>
</dbReference>
<comment type="subcellular location">
    <subcellularLocation>
        <location evidence="2">Cell membrane</location>
        <topology evidence="2">Multi-pass membrane protein</topology>
    </subcellularLocation>
</comment>
<comment type="catalytic activity">
    <reaction evidence="1">
        <text>ATP + protein L-histidine = ADP + protein N-phospho-L-histidine.</text>
        <dbReference type="EC" id="2.7.13.3"/>
    </reaction>
</comment>
<dbReference type="Proteomes" id="UP000239759">
    <property type="component" value="Unassembled WGS sequence"/>
</dbReference>
<protein>
    <recommendedName>
        <fullName evidence="13">Circadian input-output histidine kinase CikA</fullName>
        <ecNumber evidence="4">2.7.13.3</ecNumber>
    </recommendedName>
</protein>
<dbReference type="InterPro" id="IPR047347">
    <property type="entry name" value="YvaQ-like_sensor"/>
</dbReference>
<evidence type="ECO:0000256" key="3">
    <source>
        <dbReference type="ARBA" id="ARBA00006402"/>
    </source>
</evidence>
<dbReference type="InterPro" id="IPR004358">
    <property type="entry name" value="Sig_transdc_His_kin-like_C"/>
</dbReference>
<dbReference type="InterPro" id="IPR036097">
    <property type="entry name" value="HisK_dim/P_sf"/>
</dbReference>
<evidence type="ECO:0000256" key="8">
    <source>
        <dbReference type="ARBA" id="ARBA00022741"/>
    </source>
</evidence>
<keyword evidence="5" id="KW-1003">Cell membrane</keyword>
<dbReference type="Gene3D" id="3.40.50.2300">
    <property type="match status" value="1"/>
</dbReference>
<feature type="domain" description="Response regulatory" evidence="18">
    <location>
        <begin position="827"/>
        <end position="944"/>
    </location>
</feature>
<dbReference type="InterPro" id="IPR005467">
    <property type="entry name" value="His_kinase_dom"/>
</dbReference>
<evidence type="ECO:0000259" key="19">
    <source>
        <dbReference type="PROSITE" id="PS50885"/>
    </source>
</evidence>
<keyword evidence="12 16" id="KW-0472">Membrane</keyword>
<evidence type="ECO:0000256" key="14">
    <source>
        <dbReference type="PROSITE-ProRule" id="PRU00169"/>
    </source>
</evidence>
<dbReference type="Gene3D" id="3.30.565.10">
    <property type="entry name" value="Histidine kinase-like ATPase, C-terminal domain"/>
    <property type="match status" value="1"/>
</dbReference>
<keyword evidence="11" id="KW-0902">Two-component regulatory system</keyword>
<evidence type="ECO:0000259" key="18">
    <source>
        <dbReference type="PROSITE" id="PS50110"/>
    </source>
</evidence>
<keyword evidence="10" id="KW-0067">ATP-binding</keyword>
<dbReference type="PROSITE" id="PS50110">
    <property type="entry name" value="RESPONSE_REGULATORY"/>
    <property type="match status" value="1"/>
</dbReference>
<evidence type="ECO:0000313" key="20">
    <source>
        <dbReference type="EMBL" id="PPB05669.1"/>
    </source>
</evidence>
<evidence type="ECO:0000256" key="15">
    <source>
        <dbReference type="SAM" id="Coils"/>
    </source>
</evidence>
<keyword evidence="16" id="KW-0812">Transmembrane</keyword>
<evidence type="ECO:0000256" key="1">
    <source>
        <dbReference type="ARBA" id="ARBA00000085"/>
    </source>
</evidence>
<dbReference type="PANTHER" id="PTHR43047">
    <property type="entry name" value="TWO-COMPONENT HISTIDINE PROTEIN KINASE"/>
    <property type="match status" value="1"/>
</dbReference>
<dbReference type="InterPro" id="IPR029016">
    <property type="entry name" value="GAF-like_dom_sf"/>
</dbReference>
<evidence type="ECO:0000256" key="13">
    <source>
        <dbReference type="ARBA" id="ARBA00074306"/>
    </source>
</evidence>
<dbReference type="InterPro" id="IPR003660">
    <property type="entry name" value="HAMP_dom"/>
</dbReference>
<dbReference type="SUPFAM" id="SSF47384">
    <property type="entry name" value="Homodimeric domain of signal transducing histidine kinase"/>
    <property type="match status" value="1"/>
</dbReference>
<dbReference type="GO" id="GO:0000155">
    <property type="term" value="F:phosphorelay sensor kinase activity"/>
    <property type="evidence" value="ECO:0007669"/>
    <property type="project" value="InterPro"/>
</dbReference>
<gene>
    <name evidence="20" type="ORF">C4A77_08990</name>
</gene>
<dbReference type="InterPro" id="IPR036890">
    <property type="entry name" value="HATPase_C_sf"/>
</dbReference>
<dbReference type="InterPro" id="IPR003661">
    <property type="entry name" value="HisK_dim/P_dom"/>
</dbReference>
<evidence type="ECO:0000256" key="10">
    <source>
        <dbReference type="ARBA" id="ARBA00022840"/>
    </source>
</evidence>
<evidence type="ECO:0000256" key="9">
    <source>
        <dbReference type="ARBA" id="ARBA00022777"/>
    </source>
</evidence>
<sequence>MTFRRKQLLGYGCILFLLLILASLVIFTMNSINENVEEISNDRSVKIKLVSDLQSKFFHIDQELSYIIAENDIQLINQKIEQMNQKILDANSLMTVIGIKMNSESGQQLLAQIKVHYTDYLTYQKQIVAYVKAGNKEMARAMYVGGKEVTRKNVMEITEEFKNRQQELMDEAADESVSTFHTMLLIIILSVVLCLALGIGIASWAIRSTSRSLSHISSTISGIDFKQAEKLPRIPIVTNDEIGNICESFNEMASSLEEHTIKVKEFNNKIKEQGWVKTQQANMANLTQGIQDFDSLGQEFISKIAWIIEASYGAFYLAFGKGRSKEFKKIASFASSGEEVGITSFRLGEGVVGQCAQEKRMISLKEIPEQYITIKSALGEAFPKQILIVPVTFENETVAVIEMATLESFSDLHLQLMENVTSHLGTTVNRIFDRLEVDRLLRESQAMTEELQAQSEELQTQSEELQMQTEELTSINERIEEQKQYAEEKARELEQTKIELEGRTAALLKSSQYKSEFLANMSHELRTPLNSILILSEMLSENLNEKLTSEEQEYARVINSSGSDLLSLINDILDLSKVEAGKLEVVFEEVNISELPMFMESHFSHVAAQKKLTFHIEVHPDAPDIMYTDEQRLHQILRNLLSNAFKFTEKGSVTLQIKKADPLHVNMIMPEEDYTDYYLEISVTDTGIGIAEDKREHIFEAFHQADGATSRKYGGTGLGLSICREFARLLGGCITLDSEEGRGSTFTLYIPNMQEGMTQELFSVRTEAAVANMEEGNIDSSHPPVSNTGTLQVSVQQSQIIVEQDQLDSPQAQKLAQQAPSMFTGKRVLVVDDDNRNVFALTTTLEREGFHVVTANNGRECLEILENDPQMDIILMDIMMPEMDGYEAMQTIRQKADLKNVPIIALTAKAMKYDREKCLKAGASDYISKPLKTSQLLSVMRVWLVK</sequence>
<dbReference type="EMBL" id="PRKQ01000009">
    <property type="protein sequence ID" value="PPB05669.1"/>
    <property type="molecule type" value="Genomic_DNA"/>
</dbReference>
<feature type="coiled-coil region" evidence="15">
    <location>
        <begin position="437"/>
        <end position="503"/>
    </location>
</feature>
<keyword evidence="7" id="KW-0808">Transferase</keyword>
<dbReference type="SMART" id="SM00387">
    <property type="entry name" value="HATPase_c"/>
    <property type="match status" value="1"/>
</dbReference>
<dbReference type="FunFam" id="3.30.565.10:FF:000010">
    <property type="entry name" value="Sensor histidine kinase RcsC"/>
    <property type="match status" value="1"/>
</dbReference>
<feature type="transmembrane region" description="Helical" evidence="16">
    <location>
        <begin position="9"/>
        <end position="29"/>
    </location>
</feature>
<dbReference type="SUPFAM" id="SSF52172">
    <property type="entry name" value="CheY-like"/>
    <property type="match status" value="1"/>
</dbReference>
<name>A0AAP8QDV9_BRELA</name>
<dbReference type="InterPro" id="IPR011006">
    <property type="entry name" value="CheY-like_superfamily"/>
</dbReference>
<evidence type="ECO:0000256" key="7">
    <source>
        <dbReference type="ARBA" id="ARBA00022679"/>
    </source>
</evidence>
<dbReference type="EC" id="2.7.13.3" evidence="4"/>
<feature type="domain" description="Histidine kinase" evidence="17">
    <location>
        <begin position="520"/>
        <end position="754"/>
    </location>
</feature>
<dbReference type="InterPro" id="IPR024478">
    <property type="entry name" value="HlyB_4HB_MCP"/>
</dbReference>
<feature type="transmembrane region" description="Helical" evidence="16">
    <location>
        <begin position="183"/>
        <end position="206"/>
    </location>
</feature>
<dbReference type="GO" id="GO:0009927">
    <property type="term" value="F:histidine phosphotransfer kinase activity"/>
    <property type="evidence" value="ECO:0007669"/>
    <property type="project" value="TreeGrafter"/>
</dbReference>
<feature type="modified residue" description="4-aspartylphosphate" evidence="14">
    <location>
        <position position="877"/>
    </location>
</feature>
<comment type="caution">
    <text evidence="20">The sequence shown here is derived from an EMBL/GenBank/DDBJ whole genome shotgun (WGS) entry which is preliminary data.</text>
</comment>
<accession>A0AAP8QDV9</accession>
<evidence type="ECO:0000259" key="17">
    <source>
        <dbReference type="PROSITE" id="PS50109"/>
    </source>
</evidence>
<dbReference type="AlphaFoldDB" id="A0AAP8QDV9"/>
<feature type="coiled-coil region" evidence="15">
    <location>
        <begin position="66"/>
        <end position="93"/>
    </location>
</feature>
<dbReference type="Gene3D" id="3.30.450.40">
    <property type="match status" value="1"/>
</dbReference>
<feature type="domain" description="HAMP" evidence="19">
    <location>
        <begin position="207"/>
        <end position="261"/>
    </location>
</feature>
<keyword evidence="15" id="KW-0175">Coiled coil</keyword>
<dbReference type="Gene3D" id="1.10.287.130">
    <property type="match status" value="1"/>
</dbReference>
<dbReference type="Pfam" id="PF00072">
    <property type="entry name" value="Response_reg"/>
    <property type="match status" value="1"/>
</dbReference>
<dbReference type="PROSITE" id="PS50109">
    <property type="entry name" value="HIS_KIN"/>
    <property type="match status" value="1"/>
</dbReference>
<dbReference type="InterPro" id="IPR003594">
    <property type="entry name" value="HATPase_dom"/>
</dbReference>
<dbReference type="SUPFAM" id="SSF55781">
    <property type="entry name" value="GAF domain-like"/>
    <property type="match status" value="1"/>
</dbReference>
<keyword evidence="8" id="KW-0547">Nucleotide-binding</keyword>
<dbReference type="SMART" id="SM00304">
    <property type="entry name" value="HAMP"/>
    <property type="match status" value="1"/>
</dbReference>
<keyword evidence="9 20" id="KW-0418">Kinase</keyword>
<evidence type="ECO:0000256" key="6">
    <source>
        <dbReference type="ARBA" id="ARBA00022553"/>
    </source>
</evidence>
<proteinExistence type="inferred from homology"/>
<comment type="similarity">
    <text evidence="3">In the N-terminal section; belongs to the phytochrome family.</text>
</comment>
<dbReference type="CDD" id="cd17546">
    <property type="entry name" value="REC_hyHK_CKI1_RcsC-like"/>
    <property type="match status" value="1"/>
</dbReference>
<reference evidence="20 21" key="1">
    <citation type="submission" date="2018-02" db="EMBL/GenBank/DDBJ databases">
        <title>Comparative analysis of genomes of three Brevibacillus laterosporus strains producers of potent antimicrobials isolated from silage.</title>
        <authorList>
            <person name="Kojic M."/>
            <person name="Miljkovic M."/>
            <person name="Studholme D."/>
            <person name="Filipic B."/>
        </authorList>
    </citation>
    <scope>NUCLEOTIDE SEQUENCE [LARGE SCALE GENOMIC DNA]</scope>
    <source>
        <strain evidence="20 21">BGSP11</strain>
    </source>
</reference>
<dbReference type="PROSITE" id="PS50885">
    <property type="entry name" value="HAMP"/>
    <property type="match status" value="1"/>
</dbReference>
<dbReference type="InterPro" id="IPR001789">
    <property type="entry name" value="Sig_transdc_resp-reg_receiver"/>
</dbReference>
<dbReference type="PRINTS" id="PR00344">
    <property type="entry name" value="BCTRLSENSOR"/>
</dbReference>
<dbReference type="SMART" id="SM00448">
    <property type="entry name" value="REC"/>
    <property type="match status" value="1"/>
</dbReference>
<dbReference type="Pfam" id="PF13185">
    <property type="entry name" value="GAF_2"/>
    <property type="match status" value="1"/>
</dbReference>
<dbReference type="Pfam" id="PF12729">
    <property type="entry name" value="4HB_MCP_1"/>
    <property type="match status" value="1"/>
</dbReference>
<dbReference type="RefSeq" id="WP_104031552.1">
    <property type="nucleotide sequence ID" value="NZ_JARMDU010000037.1"/>
</dbReference>
<dbReference type="InterPro" id="IPR003018">
    <property type="entry name" value="GAF"/>
</dbReference>
<evidence type="ECO:0000256" key="2">
    <source>
        <dbReference type="ARBA" id="ARBA00004651"/>
    </source>
</evidence>
<dbReference type="CDD" id="cd16922">
    <property type="entry name" value="HATPase_EvgS-ArcB-TorS-like"/>
    <property type="match status" value="1"/>
</dbReference>
<dbReference type="SUPFAM" id="SSF55874">
    <property type="entry name" value="ATPase domain of HSP90 chaperone/DNA topoisomerase II/histidine kinase"/>
    <property type="match status" value="1"/>
</dbReference>
<dbReference type="CDD" id="cd00082">
    <property type="entry name" value="HisKA"/>
    <property type="match status" value="1"/>
</dbReference>
<keyword evidence="6 14" id="KW-0597">Phosphoprotein</keyword>
<evidence type="ECO:0000256" key="5">
    <source>
        <dbReference type="ARBA" id="ARBA00022475"/>
    </source>
</evidence>
<evidence type="ECO:0000313" key="21">
    <source>
        <dbReference type="Proteomes" id="UP000239759"/>
    </source>
</evidence>
<dbReference type="CDD" id="cd06225">
    <property type="entry name" value="HAMP"/>
    <property type="match status" value="1"/>
</dbReference>
<dbReference type="Pfam" id="PF00512">
    <property type="entry name" value="HisKA"/>
    <property type="match status" value="1"/>
</dbReference>
<dbReference type="Pfam" id="PF02518">
    <property type="entry name" value="HATPase_c"/>
    <property type="match status" value="1"/>
</dbReference>
<dbReference type="GO" id="GO:0005524">
    <property type="term" value="F:ATP binding"/>
    <property type="evidence" value="ECO:0007669"/>
    <property type="project" value="UniProtKB-KW"/>
</dbReference>
<dbReference type="GO" id="GO:0005886">
    <property type="term" value="C:plasma membrane"/>
    <property type="evidence" value="ECO:0007669"/>
    <property type="project" value="UniProtKB-SubCell"/>
</dbReference>
<evidence type="ECO:0000256" key="4">
    <source>
        <dbReference type="ARBA" id="ARBA00012438"/>
    </source>
</evidence>
<keyword evidence="16" id="KW-1133">Transmembrane helix</keyword>
<evidence type="ECO:0000256" key="16">
    <source>
        <dbReference type="SAM" id="Phobius"/>
    </source>
</evidence>
<dbReference type="PANTHER" id="PTHR43047:SF72">
    <property type="entry name" value="OSMOSENSING HISTIDINE PROTEIN KINASE SLN1"/>
    <property type="match status" value="1"/>
</dbReference>
<evidence type="ECO:0000256" key="12">
    <source>
        <dbReference type="ARBA" id="ARBA00023136"/>
    </source>
</evidence>
<dbReference type="CDD" id="cd19411">
    <property type="entry name" value="MCP2201-like_sensor"/>
    <property type="match status" value="1"/>
</dbReference>
<evidence type="ECO:0000256" key="11">
    <source>
        <dbReference type="ARBA" id="ARBA00023012"/>
    </source>
</evidence>